<dbReference type="InterPro" id="IPR004379">
    <property type="entry name" value="UDP-GALP_mutase"/>
</dbReference>
<dbReference type="EC" id="5.4.99.9" evidence="7"/>
<dbReference type="SUPFAM" id="SSF54373">
    <property type="entry name" value="FAD-linked reductases, C-terminal domain"/>
    <property type="match status" value="1"/>
</dbReference>
<feature type="domain" description="UDP-galactopyranose mutase C-terminal" evidence="6">
    <location>
        <begin position="166"/>
        <end position="385"/>
    </location>
</feature>
<organism evidence="7 8">
    <name type="scientific">Adlercreutzia mucosicola</name>
    <dbReference type="NCBI Taxonomy" id="580026"/>
    <lineage>
        <taxon>Bacteria</taxon>
        <taxon>Bacillati</taxon>
        <taxon>Actinomycetota</taxon>
        <taxon>Coriobacteriia</taxon>
        <taxon>Eggerthellales</taxon>
        <taxon>Eggerthellaceae</taxon>
        <taxon>Adlercreutzia</taxon>
    </lineage>
</organism>
<keyword evidence="4" id="KW-0274">FAD</keyword>
<dbReference type="EMBL" id="WSRR01000001">
    <property type="protein sequence ID" value="MVX59990.1"/>
    <property type="molecule type" value="Genomic_DNA"/>
</dbReference>
<keyword evidence="5 7" id="KW-0413">Isomerase</keyword>
<evidence type="ECO:0000259" key="6">
    <source>
        <dbReference type="Pfam" id="PF03275"/>
    </source>
</evidence>
<dbReference type="AlphaFoldDB" id="A0A6N8JMF1"/>
<evidence type="ECO:0000256" key="3">
    <source>
        <dbReference type="ARBA" id="ARBA00022630"/>
    </source>
</evidence>
<dbReference type="RefSeq" id="WP_160344262.1">
    <property type="nucleotide sequence ID" value="NZ_WSRR01000001.1"/>
</dbReference>
<evidence type="ECO:0000256" key="4">
    <source>
        <dbReference type="ARBA" id="ARBA00022827"/>
    </source>
</evidence>
<comment type="caution">
    <text evidence="7">The sequence shown here is derived from an EMBL/GenBank/DDBJ whole genome shotgun (WGS) entry which is preliminary data.</text>
</comment>
<dbReference type="Pfam" id="PF13450">
    <property type="entry name" value="NAD_binding_8"/>
    <property type="match status" value="1"/>
</dbReference>
<dbReference type="OrthoDB" id="9769600at2"/>
<dbReference type="Proteomes" id="UP000463388">
    <property type="component" value="Unassembled WGS sequence"/>
</dbReference>
<dbReference type="GO" id="GO:0005829">
    <property type="term" value="C:cytosol"/>
    <property type="evidence" value="ECO:0007669"/>
    <property type="project" value="TreeGrafter"/>
</dbReference>
<dbReference type="SUPFAM" id="SSF51971">
    <property type="entry name" value="Nucleotide-binding domain"/>
    <property type="match status" value="1"/>
</dbReference>
<sequence length="426" mass="48871">MTVRYADFRDIAITDFDAVVVGSGFAGAVAARELAEQAALNVLIIEKRDHIAGNMYDEYDAAGILVHRYGPHIFHTNSQEVFDYLNRFSAWSAYQHRVLADWYGTYLPVPVNKSSLEIAFGDEKAARLIEKLIATFGDERKVTLNELRAQADPELAEVADFVYENVFLYYTQKQWGLTPEEVDPSVTARVPVFISRDDRYFQDTYQGMPEEGYTRLFENLLGHERITVCLETEAESVFELVFESGAEDAPLQAIRIKDEDFEGPIVYTGPLDELFLARFGRLPYRSLDFVYETYDENYHLPCGTVNYTVTEDYTRITEFKWLTGQTGSKTTIMKEYPRSYDDPATQIPYYAIIDDDNDARYERYRRLTDALPNFYPLGRLAQYRYFNMDKVVVDALAASRRIMFRLDHPDAPDDIDAETGATPAVS</sequence>
<dbReference type="GO" id="GO:0008767">
    <property type="term" value="F:UDP-galactopyranose mutase activity"/>
    <property type="evidence" value="ECO:0007669"/>
    <property type="project" value="UniProtKB-EC"/>
</dbReference>
<dbReference type="GO" id="GO:0050660">
    <property type="term" value="F:flavin adenine dinucleotide binding"/>
    <property type="evidence" value="ECO:0007669"/>
    <property type="project" value="TreeGrafter"/>
</dbReference>
<comment type="similarity">
    <text evidence="2">Belongs to the UDP-galactopyranose/dTDP-fucopyranose mutase family.</text>
</comment>
<reference evidence="7 8" key="1">
    <citation type="submission" date="2019-12" db="EMBL/GenBank/DDBJ databases">
        <title>Microbes associate with the intestines of laboratory mice.</title>
        <authorList>
            <person name="Navarre W."/>
            <person name="Wong E."/>
        </authorList>
    </citation>
    <scope>NUCLEOTIDE SEQUENCE [LARGE SCALE GENOMIC DNA]</scope>
    <source>
        <strain evidence="7 8">NM66_B29</strain>
    </source>
</reference>
<gene>
    <name evidence="7" type="primary">glf</name>
    <name evidence="7" type="ORF">GKZ27_00660</name>
</gene>
<evidence type="ECO:0000256" key="1">
    <source>
        <dbReference type="ARBA" id="ARBA00001974"/>
    </source>
</evidence>
<keyword evidence="8" id="KW-1185">Reference proteome</keyword>
<keyword evidence="3" id="KW-0285">Flavoprotein</keyword>
<protein>
    <submittedName>
        <fullName evidence="7">UDP-galactopyranose mutase</fullName>
        <ecNumber evidence="7">5.4.99.9</ecNumber>
    </submittedName>
</protein>
<evidence type="ECO:0000256" key="5">
    <source>
        <dbReference type="ARBA" id="ARBA00023235"/>
    </source>
</evidence>
<evidence type="ECO:0000313" key="7">
    <source>
        <dbReference type="EMBL" id="MVX59990.1"/>
    </source>
</evidence>
<dbReference type="PANTHER" id="PTHR21197">
    <property type="entry name" value="UDP-GALACTOPYRANOSE MUTASE"/>
    <property type="match status" value="1"/>
</dbReference>
<dbReference type="InterPro" id="IPR015899">
    <property type="entry name" value="UDP-GalPyranose_mutase_C"/>
</dbReference>
<accession>A0A6N8JMF1</accession>
<name>A0A6N8JMF1_9ACTN</name>
<evidence type="ECO:0000256" key="2">
    <source>
        <dbReference type="ARBA" id="ARBA00009321"/>
    </source>
</evidence>
<evidence type="ECO:0000313" key="8">
    <source>
        <dbReference type="Proteomes" id="UP000463388"/>
    </source>
</evidence>
<dbReference type="Gene3D" id="3.40.50.720">
    <property type="entry name" value="NAD(P)-binding Rossmann-like Domain"/>
    <property type="match status" value="3"/>
</dbReference>
<comment type="cofactor">
    <cofactor evidence="1">
        <name>FAD</name>
        <dbReference type="ChEBI" id="CHEBI:57692"/>
    </cofactor>
</comment>
<dbReference type="PANTHER" id="PTHR21197:SF0">
    <property type="entry name" value="UDP-GALACTOPYRANOSE MUTASE"/>
    <property type="match status" value="1"/>
</dbReference>
<dbReference type="NCBIfam" id="TIGR00031">
    <property type="entry name" value="UDP-GALP_mutase"/>
    <property type="match status" value="1"/>
</dbReference>
<dbReference type="Pfam" id="PF03275">
    <property type="entry name" value="GLF"/>
    <property type="match status" value="1"/>
</dbReference>
<proteinExistence type="inferred from homology"/>